<accession>A0A2P4XBL0</accession>
<dbReference type="Proteomes" id="UP000237271">
    <property type="component" value="Unassembled WGS sequence"/>
</dbReference>
<protein>
    <submittedName>
        <fullName evidence="1">Uncharacterized protein</fullName>
    </submittedName>
</protein>
<reference evidence="1 2" key="1">
    <citation type="journal article" date="2017" name="Genome Biol. Evol.">
        <title>Phytophthora megakarya and P. palmivora, closely related causal agents of cacao black pod rot, underwent increases in genome sizes and gene numbers by different mechanisms.</title>
        <authorList>
            <person name="Ali S.S."/>
            <person name="Shao J."/>
            <person name="Lary D.J."/>
            <person name="Kronmiller B."/>
            <person name="Shen D."/>
            <person name="Strem M.D."/>
            <person name="Amoako-Attah I."/>
            <person name="Akrofi A.Y."/>
            <person name="Begoude B.A."/>
            <person name="Ten Hoopen G.M."/>
            <person name="Coulibaly K."/>
            <person name="Kebe B.I."/>
            <person name="Melnick R.L."/>
            <person name="Guiltinan M.J."/>
            <person name="Tyler B.M."/>
            <person name="Meinhardt L.W."/>
            <person name="Bailey B.A."/>
        </authorList>
    </citation>
    <scope>NUCLEOTIDE SEQUENCE [LARGE SCALE GENOMIC DNA]</scope>
    <source>
        <strain evidence="2">sbr112.9</strain>
    </source>
</reference>
<keyword evidence="2" id="KW-1185">Reference proteome</keyword>
<sequence>MVDRVRDAPPKPSTYRELLATRVLSVDAYWKELREPSRRTPREIPVPLWPGESLQQYEREFGRWLASRRLSLAAMREDPVIERNYRLQFAHTRVARTNARPRSHRK</sequence>
<name>A0A2P4XBL0_9STRA</name>
<organism evidence="1 2">
    <name type="scientific">Phytophthora palmivora</name>
    <dbReference type="NCBI Taxonomy" id="4796"/>
    <lineage>
        <taxon>Eukaryota</taxon>
        <taxon>Sar</taxon>
        <taxon>Stramenopiles</taxon>
        <taxon>Oomycota</taxon>
        <taxon>Peronosporomycetes</taxon>
        <taxon>Peronosporales</taxon>
        <taxon>Peronosporaceae</taxon>
        <taxon>Phytophthora</taxon>
    </lineage>
</organism>
<dbReference type="AlphaFoldDB" id="A0A2P4XBL0"/>
<dbReference type="EMBL" id="NCKW01015482">
    <property type="protein sequence ID" value="POM62915.1"/>
    <property type="molecule type" value="Genomic_DNA"/>
</dbReference>
<dbReference type="OrthoDB" id="127272at2759"/>
<evidence type="ECO:0000313" key="2">
    <source>
        <dbReference type="Proteomes" id="UP000237271"/>
    </source>
</evidence>
<proteinExistence type="predicted"/>
<evidence type="ECO:0000313" key="1">
    <source>
        <dbReference type="EMBL" id="POM62915.1"/>
    </source>
</evidence>
<gene>
    <name evidence="1" type="ORF">PHPALM_27872</name>
</gene>
<comment type="caution">
    <text evidence="1">The sequence shown here is derived from an EMBL/GenBank/DDBJ whole genome shotgun (WGS) entry which is preliminary data.</text>
</comment>